<evidence type="ECO:0000313" key="1">
    <source>
        <dbReference type="Ensembl" id="ENSOKIP00005005659.1"/>
    </source>
</evidence>
<dbReference type="Proteomes" id="UP000694557">
    <property type="component" value="Unassembled WGS sequence"/>
</dbReference>
<protein>
    <recommendedName>
        <fullName evidence="3">Retrotransposon gag domain-containing protein</fullName>
    </recommendedName>
</protein>
<evidence type="ECO:0000313" key="2">
    <source>
        <dbReference type="Proteomes" id="UP000694557"/>
    </source>
</evidence>
<proteinExistence type="predicted"/>
<evidence type="ECO:0008006" key="3">
    <source>
        <dbReference type="Google" id="ProtNLM"/>
    </source>
</evidence>
<dbReference type="AlphaFoldDB" id="A0A8C7CF31"/>
<sequence>MRSWWILVGTRTRCRTRRSRASKTFSMGESSGEYADHVRTGRFSHLRTAIDKVLQIVHQLQATQPPSHKVHLPLAEGFLLQCDLHLAHLAGTASVRDKVALLISVLTDRALEWAHAIWERDSPEVQSYECFTQLVHAVFEGSKTASEYALDFRKVAASTGWNDQVLLMVFRSGLQADVQTDSLIIMHSASPFTTPLSQSMPSTTIP</sequence>
<organism evidence="1 2">
    <name type="scientific">Oncorhynchus kisutch</name>
    <name type="common">Coho salmon</name>
    <name type="synonym">Salmo kisutch</name>
    <dbReference type="NCBI Taxonomy" id="8019"/>
    <lineage>
        <taxon>Eukaryota</taxon>
        <taxon>Metazoa</taxon>
        <taxon>Chordata</taxon>
        <taxon>Craniata</taxon>
        <taxon>Vertebrata</taxon>
        <taxon>Euteleostomi</taxon>
        <taxon>Actinopterygii</taxon>
        <taxon>Neopterygii</taxon>
        <taxon>Teleostei</taxon>
        <taxon>Protacanthopterygii</taxon>
        <taxon>Salmoniformes</taxon>
        <taxon>Salmonidae</taxon>
        <taxon>Salmoninae</taxon>
        <taxon>Oncorhynchus</taxon>
    </lineage>
</organism>
<keyword evidence="2" id="KW-1185">Reference proteome</keyword>
<name>A0A8C7CF31_ONCKI</name>
<reference evidence="1" key="1">
    <citation type="submission" date="2025-08" db="UniProtKB">
        <authorList>
            <consortium name="Ensembl"/>
        </authorList>
    </citation>
    <scope>IDENTIFICATION</scope>
</reference>
<accession>A0A8C7CF31</accession>
<dbReference type="Ensembl" id="ENSOKIT00005006034.1">
    <property type="protein sequence ID" value="ENSOKIP00005005659.1"/>
    <property type="gene ID" value="ENSOKIG00005002613.1"/>
</dbReference>
<reference evidence="1" key="2">
    <citation type="submission" date="2025-09" db="UniProtKB">
        <authorList>
            <consortium name="Ensembl"/>
        </authorList>
    </citation>
    <scope>IDENTIFICATION</scope>
</reference>